<evidence type="ECO:0000259" key="7">
    <source>
        <dbReference type="Pfam" id="PF11784"/>
    </source>
</evidence>
<dbReference type="PANTHER" id="PTHR43788:SF8">
    <property type="entry name" value="DNA-BINDING PROTEIN SMUBP-2"/>
    <property type="match status" value="1"/>
</dbReference>
<dbReference type="InterPro" id="IPR050534">
    <property type="entry name" value="Coronavir_polyprotein_1ab"/>
</dbReference>
<evidence type="ECO:0000256" key="4">
    <source>
        <dbReference type="ARBA" id="ARBA00022806"/>
    </source>
</evidence>
<feature type="domain" description="DNA2/NAM7 helicase-like C-terminal" evidence="9">
    <location>
        <begin position="1372"/>
        <end position="1567"/>
    </location>
</feature>
<dbReference type="Pfam" id="PF13087">
    <property type="entry name" value="AAA_12"/>
    <property type="match status" value="1"/>
</dbReference>
<evidence type="ECO:0000313" key="12">
    <source>
        <dbReference type="Proteomes" id="UP000321412"/>
    </source>
</evidence>
<dbReference type="OrthoDB" id="9757917at2"/>
<dbReference type="InterPro" id="IPR041679">
    <property type="entry name" value="DNA2/NAM7-like_C"/>
</dbReference>
<keyword evidence="5" id="KW-0067">ATP-binding</keyword>
<dbReference type="RefSeq" id="WP_146981662.1">
    <property type="nucleotide sequence ID" value="NZ_VOSM01000005.1"/>
</dbReference>
<organism evidence="11 12">
    <name type="scientific">Lujinxingia vulgaris</name>
    <dbReference type="NCBI Taxonomy" id="2600176"/>
    <lineage>
        <taxon>Bacteria</taxon>
        <taxon>Deltaproteobacteria</taxon>
        <taxon>Bradymonadales</taxon>
        <taxon>Lujinxingiaceae</taxon>
        <taxon>Lujinxingia</taxon>
    </lineage>
</organism>
<dbReference type="Proteomes" id="UP000321412">
    <property type="component" value="Unassembled WGS sequence"/>
</dbReference>
<evidence type="ECO:0000259" key="9">
    <source>
        <dbReference type="Pfam" id="PF13087"/>
    </source>
</evidence>
<dbReference type="InterPro" id="IPR049468">
    <property type="entry name" value="Restrct_endonuc-II-like_dom"/>
</dbReference>
<dbReference type="InterPro" id="IPR027417">
    <property type="entry name" value="P-loop_NTPase"/>
</dbReference>
<feature type="region of interest" description="Disordered" evidence="6">
    <location>
        <begin position="1764"/>
        <end position="1801"/>
    </location>
</feature>
<keyword evidence="2" id="KW-0547">Nucleotide-binding</keyword>
<evidence type="ECO:0000256" key="6">
    <source>
        <dbReference type="SAM" id="MobiDB-lite"/>
    </source>
</evidence>
<dbReference type="SUPFAM" id="SSF52540">
    <property type="entry name" value="P-loop containing nucleoside triphosphate hydrolases"/>
    <property type="match status" value="1"/>
</dbReference>
<feature type="domain" description="Restriction endonuclease type II-like" evidence="10">
    <location>
        <begin position="1618"/>
        <end position="1714"/>
    </location>
</feature>
<evidence type="ECO:0000256" key="1">
    <source>
        <dbReference type="ARBA" id="ARBA00007913"/>
    </source>
</evidence>
<dbReference type="FunFam" id="3.40.50.300:FF:002063">
    <property type="entry name" value="DNA helicase related protein"/>
    <property type="match status" value="1"/>
</dbReference>
<dbReference type="Pfam" id="PF11784">
    <property type="entry name" value="DUF3320"/>
    <property type="match status" value="1"/>
</dbReference>
<keyword evidence="4" id="KW-0347">Helicase</keyword>
<evidence type="ECO:0000259" key="10">
    <source>
        <dbReference type="Pfam" id="PF18741"/>
    </source>
</evidence>
<comment type="caution">
    <text evidence="11">The sequence shown here is derived from an EMBL/GenBank/DDBJ whole genome shotgun (WGS) entry which is preliminary data.</text>
</comment>
<feature type="domain" description="DUF3320" evidence="7">
    <location>
        <begin position="1860"/>
        <end position="1908"/>
    </location>
</feature>
<evidence type="ECO:0000313" key="11">
    <source>
        <dbReference type="EMBL" id="TXD36534.1"/>
    </source>
</evidence>
<gene>
    <name evidence="11" type="ORF">FRC98_11895</name>
</gene>
<dbReference type="SUPFAM" id="SSF52980">
    <property type="entry name" value="Restriction endonuclease-like"/>
    <property type="match status" value="1"/>
</dbReference>
<dbReference type="GO" id="GO:0016787">
    <property type="term" value="F:hydrolase activity"/>
    <property type="evidence" value="ECO:0007669"/>
    <property type="project" value="UniProtKB-KW"/>
</dbReference>
<dbReference type="Gene3D" id="3.40.50.300">
    <property type="entry name" value="P-loop containing nucleotide triphosphate hydrolases"/>
    <property type="match status" value="3"/>
</dbReference>
<evidence type="ECO:0000256" key="2">
    <source>
        <dbReference type="ARBA" id="ARBA00022741"/>
    </source>
</evidence>
<proteinExistence type="inferred from homology"/>
<dbReference type="EMBL" id="VOSM01000005">
    <property type="protein sequence ID" value="TXD36534.1"/>
    <property type="molecule type" value="Genomic_DNA"/>
</dbReference>
<feature type="domain" description="DNA2/NAM7 helicase helicase" evidence="8">
    <location>
        <begin position="666"/>
        <end position="735"/>
    </location>
</feature>
<keyword evidence="3" id="KW-0378">Hydrolase</keyword>
<dbReference type="InterPro" id="IPR025103">
    <property type="entry name" value="DUF4011"/>
</dbReference>
<name>A0A5C6XEJ5_9DELT</name>
<evidence type="ECO:0000256" key="5">
    <source>
        <dbReference type="ARBA" id="ARBA00022840"/>
    </source>
</evidence>
<dbReference type="CDD" id="cd18808">
    <property type="entry name" value="SF1_C_Upf1"/>
    <property type="match status" value="1"/>
</dbReference>
<dbReference type="InterPro" id="IPR047187">
    <property type="entry name" value="SF1_C_Upf1"/>
</dbReference>
<dbReference type="Pfam" id="PF13086">
    <property type="entry name" value="AAA_11"/>
    <property type="match status" value="2"/>
</dbReference>
<dbReference type="Gene3D" id="3.40.960.10">
    <property type="entry name" value="VSR Endonuclease"/>
    <property type="match status" value="1"/>
</dbReference>
<dbReference type="GO" id="GO:0043139">
    <property type="term" value="F:5'-3' DNA helicase activity"/>
    <property type="evidence" value="ECO:0007669"/>
    <property type="project" value="TreeGrafter"/>
</dbReference>
<dbReference type="InterPro" id="IPR021754">
    <property type="entry name" value="DUF3320"/>
</dbReference>
<evidence type="ECO:0000256" key="3">
    <source>
        <dbReference type="ARBA" id="ARBA00022801"/>
    </source>
</evidence>
<dbReference type="GO" id="GO:0005524">
    <property type="term" value="F:ATP binding"/>
    <property type="evidence" value="ECO:0007669"/>
    <property type="project" value="UniProtKB-KW"/>
</dbReference>
<sequence length="2026" mass="226712">MAEQNERTQGKVELEVVYEPRVQLATQQSRRPLLRRVVVHNRSAQALGPMVLRITLDPEIAEPLELRLEGVPAGESLELSGVPLAIDFHVERLINQTEREQGRLRAQLVAGAQELARFSGPLEVLAYNEWPGLGAGAQTIAAFVTPNHPGVGRWLELARQGLRARQLDPGLEGYQSESPERVARLAWAVYAAVRQAGVGYANPPASFQESGQKVRTPEQIFSDKIATCLDLSVLMASALEQIGLHPLVIFVRGHALVGVWLREMTFDRAVETDPQQIYKHVRLGECLVFDSSPAASGASFDEAIKIGRAHLSNAANFVGAVDVRVCRDEGVRPLRLQREAAYQPVAAAPQADTMGGGEAPTLILPGPMRPEAAPDQSPAERIDIWKKRLLDLTMHNRLLNHRDTNNAMTLLGDFPAAIEDQLEEGQGKGLRLEPRDRARPDQSEEEVFAAARARLGQGVLRVDLTPAEFEKRAVHIYRNNRTITEESGTSALYLALGMLRWKESESSDREREAPILLIPVTLERERVGGPYHVCRSDDDPLLNQTLVEKMRTDFGMELPRWEELPRDESGVDVDGVLQAFLHAVRDVRGFDVERKAVLAIYEFRKFMLWLDLHKNTDALMANPIVRHILEGRSREERLEQPAPFVKPEEIDQKRPAHEDLSVVDADSSQLAAIFSALDGNSFVLQGPPGTGKSQTITNLIAQLLGRGKTVLFVSEKPAALQVVERRLKQVGLGPFTLELHSDKASKAQVMAQLEEPLTTGWPKQAPEWERHSEALEERRARLNTYARLLHQEGPFGESLFDAIARLCELREAPAVLKLSGERGPLPDRDAYAKMRERVEILARATEELGHPRDNPFEGASVREWSLGLQQRVEAALERAAHTGESLARATDALCEALHFEEAALQRAGRLFDEAMELVLSAPSPTPQLLKAPREQIGAQLEQAQNYLRQRQQVDARVREVFAPTLYREPTLGQERERFARWAQAFVLLAWIMLWGARRRLRAHASGDLPDNTQVLGLLQSADQVNELDAQVEPALNAYATLWGHHWKGPETSPEALARVWTQTREVRDRLARLNEVTPQLASVLEELVVRAGDRLAPGTRAHTAIEGFEAARNDYAQAVETLLTELQWPAERFEALRPPAQRERIARWQAELARLRSWCDWNARAEQVRQLPGQAPLVDALLSRTLDHRALLDAMERGLREAFVDHCFNQHAALERFRGYAHDQLIAQFRQIDAGAQRLARLKVQHTLARRLPDPHAPGEMALLQREFRKKRAHKPVRTLVAEAPRALVRLKPCMLMSPLSVARYLDPSLDLFDVVIFDEASQIPPWDAIGAIARARQAIIVGDSKQLPPTNFFEASAKDDFDEEQDLQDMESILDEAISSGVPELTLDWHYRSRHESLIAFSNDRYYNNRLHIFPSPHQQVPELGVKFVPVEGFYDRGGSRTNRAEAQAVVAEIVARLLDPTLRERSIGVVTFSQAQQQCIEELLDEERRRHPQIERFFSESDEPVFIKNLESVQGDERDVMFFSIGYGPDQVGKVTMNFGPLNREGGERRLNVAITRARELLKVFSTLEPHQIDTSRTQAVGVRHLKTFLEYAKRGPAALFEEVTQASMHDYDSPFEREVAERLRQAGWEVHTQVGVAGYRVDLGVVDPQRPGAYLLGVECDGASYHSSKNARDRDRIRQGVLENLGWTIHRIWSTDWWHDPAGQTERVVALLRELNLKPRQGAVVSGEAGGGLSAASEVEISEAELDVITDVEVEAAPVARSAAEERVARATPSRQPADFAREFKMPSQASKTRQAPATPPAEVALAEKVATAPAATAPVEYAPVEREIAGAAANSRWPESASPWRDLAPHEHLDPDGFYEGHNDATLLVELSHLVRHHGPVKVEMVGKAVSQAWGLSRYGRKIAQRIETLLQRSPEVRVVGDVAWPVKLDPATWQGFRYHDESSQGRAIDEIPQRELENALLWTLERAFGLSRDEAISETSSTVFGYSRMGSRIRSELDAALNSLIARGQVVEEEGVLRPGR</sequence>
<dbReference type="Pfam" id="PF18741">
    <property type="entry name" value="MTES_1575"/>
    <property type="match status" value="1"/>
</dbReference>
<accession>A0A5C6XEJ5</accession>
<dbReference type="Pfam" id="PF13195">
    <property type="entry name" value="DUF4011"/>
    <property type="match status" value="1"/>
</dbReference>
<comment type="similarity">
    <text evidence="1">Belongs to the DNA2/NAM7 helicase family.</text>
</comment>
<reference evidence="11 12" key="1">
    <citation type="submission" date="2019-08" db="EMBL/GenBank/DDBJ databases">
        <title>Bradymonadales sp. TMQ4.</title>
        <authorList>
            <person name="Liang Q."/>
        </authorList>
    </citation>
    <scope>NUCLEOTIDE SEQUENCE [LARGE SCALE GENOMIC DNA]</scope>
    <source>
        <strain evidence="11 12">TMQ4</strain>
    </source>
</reference>
<evidence type="ECO:0000259" key="8">
    <source>
        <dbReference type="Pfam" id="PF13086"/>
    </source>
</evidence>
<keyword evidence="12" id="KW-1185">Reference proteome</keyword>
<dbReference type="FunFam" id="3.40.960.10:FF:000002">
    <property type="entry name" value="DNA helicase related protein"/>
    <property type="match status" value="1"/>
</dbReference>
<protein>
    <submittedName>
        <fullName evidence="11">DUF3320 domain-containing protein</fullName>
    </submittedName>
</protein>
<dbReference type="PANTHER" id="PTHR43788">
    <property type="entry name" value="DNA2/NAM7 HELICASE FAMILY MEMBER"/>
    <property type="match status" value="1"/>
</dbReference>
<dbReference type="InterPro" id="IPR041677">
    <property type="entry name" value="DNA2/NAM7_AAA_11"/>
</dbReference>
<dbReference type="InterPro" id="IPR011335">
    <property type="entry name" value="Restrct_endonuc-II-like"/>
</dbReference>
<feature type="domain" description="DNA2/NAM7 helicase helicase" evidence="8">
    <location>
        <begin position="1310"/>
        <end position="1352"/>
    </location>
</feature>